<sequence length="254" mass="27119">MAHNLAVTLFILAVYVVVMATPVVNATKSSASTATKEQEATKEGDAATNAPEAATKRSAKDHKADAKVDAPTKAPDTATEGSSKDHKAEAKGDAPAKALGASTKGSAKVPKAKAKGATAEGPGAPMSWPDGGPEFVEMVIKNPFLKTTPPANDGLPIDPTPEEQNWWRFRASSILLAFTSYIFIFIMDGLLVIAYVFSPQEVPKHPCVGLQGIWRLDCNFFFSQGPLRSLAGTVAPVSLQYVSYLYPYLYVFLI</sequence>
<evidence type="ECO:0000256" key="2">
    <source>
        <dbReference type="SAM" id="Phobius"/>
    </source>
</evidence>
<accession>A0A921QMB3</accession>
<organism evidence="4 5">
    <name type="scientific">Sorghum bicolor</name>
    <name type="common">Sorghum</name>
    <name type="synonym">Sorghum vulgare</name>
    <dbReference type="NCBI Taxonomy" id="4558"/>
    <lineage>
        <taxon>Eukaryota</taxon>
        <taxon>Viridiplantae</taxon>
        <taxon>Streptophyta</taxon>
        <taxon>Embryophyta</taxon>
        <taxon>Tracheophyta</taxon>
        <taxon>Spermatophyta</taxon>
        <taxon>Magnoliopsida</taxon>
        <taxon>Liliopsida</taxon>
        <taxon>Poales</taxon>
        <taxon>Poaceae</taxon>
        <taxon>PACMAD clade</taxon>
        <taxon>Panicoideae</taxon>
        <taxon>Andropogonodae</taxon>
        <taxon>Andropogoneae</taxon>
        <taxon>Sorghinae</taxon>
        <taxon>Sorghum</taxon>
    </lineage>
</organism>
<keyword evidence="2" id="KW-0812">Transmembrane</keyword>
<evidence type="ECO:0000256" key="3">
    <source>
        <dbReference type="SAM" id="SignalP"/>
    </source>
</evidence>
<feature type="transmembrane region" description="Helical" evidence="2">
    <location>
        <begin position="174"/>
        <end position="197"/>
    </location>
</feature>
<name>A0A921QMB3_SORBI</name>
<reference evidence="4" key="1">
    <citation type="journal article" date="2019" name="BMC Genomics">
        <title>A new reference genome for Sorghum bicolor reveals high levels of sequence similarity between sweet and grain genotypes: implications for the genetics of sugar metabolism.</title>
        <authorList>
            <person name="Cooper E.A."/>
            <person name="Brenton Z.W."/>
            <person name="Flinn B.S."/>
            <person name="Jenkins J."/>
            <person name="Shu S."/>
            <person name="Flowers D."/>
            <person name="Luo F."/>
            <person name="Wang Y."/>
            <person name="Xia P."/>
            <person name="Barry K."/>
            <person name="Daum C."/>
            <person name="Lipzen A."/>
            <person name="Yoshinaga Y."/>
            <person name="Schmutz J."/>
            <person name="Saski C."/>
            <person name="Vermerris W."/>
            <person name="Kresovich S."/>
        </authorList>
    </citation>
    <scope>NUCLEOTIDE SEQUENCE</scope>
</reference>
<dbReference type="AlphaFoldDB" id="A0A921QMB3"/>
<comment type="caution">
    <text evidence="4">The sequence shown here is derived from an EMBL/GenBank/DDBJ whole genome shotgun (WGS) entry which is preliminary data.</text>
</comment>
<evidence type="ECO:0000256" key="1">
    <source>
        <dbReference type="SAM" id="MobiDB-lite"/>
    </source>
</evidence>
<keyword evidence="3" id="KW-0732">Signal</keyword>
<evidence type="ECO:0000313" key="4">
    <source>
        <dbReference type="EMBL" id="KAG0524729.1"/>
    </source>
</evidence>
<feature type="region of interest" description="Disordered" evidence="1">
    <location>
        <begin position="27"/>
        <end position="126"/>
    </location>
</feature>
<gene>
    <name evidence="4" type="ORF">BDA96_07G236500</name>
</gene>
<feature type="compositionally biased region" description="Basic and acidic residues" evidence="1">
    <location>
        <begin position="36"/>
        <end position="45"/>
    </location>
</feature>
<dbReference type="EMBL" id="CM027686">
    <property type="protein sequence ID" value="KAG0524729.1"/>
    <property type="molecule type" value="Genomic_DNA"/>
</dbReference>
<protein>
    <submittedName>
        <fullName evidence="4">Uncharacterized protein</fullName>
    </submittedName>
</protein>
<dbReference type="OrthoDB" id="696260at2759"/>
<feature type="signal peptide" evidence="3">
    <location>
        <begin position="1"/>
        <end position="20"/>
    </location>
</feature>
<feature type="chain" id="PRO_5037526701" evidence="3">
    <location>
        <begin position="21"/>
        <end position="254"/>
    </location>
</feature>
<feature type="compositionally biased region" description="Basic and acidic residues" evidence="1">
    <location>
        <begin position="61"/>
        <end position="70"/>
    </location>
</feature>
<keyword evidence="2" id="KW-0472">Membrane</keyword>
<keyword evidence="2" id="KW-1133">Transmembrane helix</keyword>
<reference evidence="4" key="2">
    <citation type="submission" date="2020-10" db="EMBL/GenBank/DDBJ databases">
        <authorList>
            <person name="Cooper E.A."/>
            <person name="Brenton Z.W."/>
            <person name="Flinn B.S."/>
            <person name="Jenkins J."/>
            <person name="Shu S."/>
            <person name="Flowers D."/>
            <person name="Luo F."/>
            <person name="Wang Y."/>
            <person name="Xia P."/>
            <person name="Barry K."/>
            <person name="Daum C."/>
            <person name="Lipzen A."/>
            <person name="Yoshinaga Y."/>
            <person name="Schmutz J."/>
            <person name="Saski C."/>
            <person name="Vermerris W."/>
            <person name="Kresovich S."/>
        </authorList>
    </citation>
    <scope>NUCLEOTIDE SEQUENCE</scope>
</reference>
<dbReference type="Proteomes" id="UP000807115">
    <property type="component" value="Chromosome 7"/>
</dbReference>
<proteinExistence type="predicted"/>
<feature type="compositionally biased region" description="Basic and acidic residues" evidence="1">
    <location>
        <begin position="82"/>
        <end position="94"/>
    </location>
</feature>
<evidence type="ECO:0000313" key="5">
    <source>
        <dbReference type="Proteomes" id="UP000807115"/>
    </source>
</evidence>